<keyword evidence="4" id="KW-1185">Reference proteome</keyword>
<evidence type="ECO:0000313" key="3">
    <source>
        <dbReference type="EMBL" id="VFT98731.1"/>
    </source>
</evidence>
<dbReference type="EMBL" id="VJMH01007015">
    <property type="protein sequence ID" value="KAF0686098.1"/>
    <property type="molecule type" value="Genomic_DNA"/>
</dbReference>
<feature type="region of interest" description="Disordered" evidence="1">
    <location>
        <begin position="207"/>
        <end position="233"/>
    </location>
</feature>
<sequence length="362" mass="41342">MAIAADDEWRSPADALAYDTLLLQSVFSRLRRRNAADGILELEYYSKQEVIDELEVHEQRKLLRRRPNLRKLHTRLASLTNIQESVSLDMFRITRVRDKTISFEMAAAMLRELCRSQLDAEAERQRLLRLHYKPMWCTCDPKMKLRSPATTYNVCFKPPHVLTAREKLARERLAKCIAERALVVAQLFVQQLLAPYFQVHRRRSQATPVNASADPMETEPATSPTRTRRRPTNHKVPAASLTLVDDARRVEALKLQLLYPGLTVTDDDDELILPCSLANATDEEGFIVAVESAGDVEIAKRLWAQGPLRDALRAVTEDVATPDHKLPRHAQPQAPTTKAGQLLASYRVWMTKHRTKTLKRLK</sequence>
<reference evidence="2" key="2">
    <citation type="submission" date="2019-06" db="EMBL/GenBank/DDBJ databases">
        <title>Genomics analysis of Aphanomyces spp. identifies a new class of oomycete effector associated with host adaptation.</title>
        <authorList>
            <person name="Gaulin E."/>
        </authorList>
    </citation>
    <scope>NUCLEOTIDE SEQUENCE</scope>
    <source>
        <strain evidence="2">CBS 578.67</strain>
    </source>
</reference>
<evidence type="ECO:0000313" key="2">
    <source>
        <dbReference type="EMBL" id="KAF0686098.1"/>
    </source>
</evidence>
<name>A0A485LK02_9STRA</name>
<organism evidence="3 4">
    <name type="scientific">Aphanomyces stellatus</name>
    <dbReference type="NCBI Taxonomy" id="120398"/>
    <lineage>
        <taxon>Eukaryota</taxon>
        <taxon>Sar</taxon>
        <taxon>Stramenopiles</taxon>
        <taxon>Oomycota</taxon>
        <taxon>Saprolegniomycetes</taxon>
        <taxon>Saprolegniales</taxon>
        <taxon>Verrucalvaceae</taxon>
        <taxon>Aphanomyces</taxon>
    </lineage>
</organism>
<proteinExistence type="predicted"/>
<protein>
    <submittedName>
        <fullName evidence="3">Aste57867_22063 protein</fullName>
    </submittedName>
</protein>
<reference evidence="3 4" key="1">
    <citation type="submission" date="2019-03" db="EMBL/GenBank/DDBJ databases">
        <authorList>
            <person name="Gaulin E."/>
            <person name="Dumas B."/>
        </authorList>
    </citation>
    <scope>NUCLEOTIDE SEQUENCE [LARGE SCALE GENOMIC DNA]</scope>
    <source>
        <strain evidence="3">CBS 568.67</strain>
    </source>
</reference>
<dbReference type="Proteomes" id="UP000332933">
    <property type="component" value="Unassembled WGS sequence"/>
</dbReference>
<accession>A0A485LK02</accession>
<dbReference type="EMBL" id="CAADRA010007041">
    <property type="protein sequence ID" value="VFT98731.1"/>
    <property type="molecule type" value="Genomic_DNA"/>
</dbReference>
<evidence type="ECO:0000256" key="1">
    <source>
        <dbReference type="SAM" id="MobiDB-lite"/>
    </source>
</evidence>
<evidence type="ECO:0000313" key="4">
    <source>
        <dbReference type="Proteomes" id="UP000332933"/>
    </source>
</evidence>
<dbReference type="AlphaFoldDB" id="A0A485LK02"/>
<gene>
    <name evidence="3" type="primary">Aste57867_22063</name>
    <name evidence="2" type="ORF">As57867_021994</name>
    <name evidence="3" type="ORF">ASTE57867_22063</name>
</gene>
<dbReference type="OrthoDB" id="78431at2759"/>